<dbReference type="GO" id="GO:0008483">
    <property type="term" value="F:transaminase activity"/>
    <property type="evidence" value="ECO:0007669"/>
    <property type="project" value="TreeGrafter"/>
</dbReference>
<dbReference type="PANTHER" id="PTHR30244:SF34">
    <property type="entry name" value="DTDP-4-AMINO-4,6-DIDEOXYGALACTOSE TRANSAMINASE"/>
    <property type="match status" value="1"/>
</dbReference>
<dbReference type="OrthoDB" id="9810913at2"/>
<dbReference type="Proteomes" id="UP000287243">
    <property type="component" value="Chromosome"/>
</dbReference>
<evidence type="ECO:0000313" key="6">
    <source>
        <dbReference type="Proteomes" id="UP000287243"/>
    </source>
</evidence>
<dbReference type="InterPro" id="IPR000653">
    <property type="entry name" value="DegT/StrS_aminotransferase"/>
</dbReference>
<protein>
    <submittedName>
        <fullName evidence="5">Lipopolysaccharide biosynthesis protein RfbH</fullName>
    </submittedName>
</protein>
<dbReference type="Gene3D" id="3.40.640.10">
    <property type="entry name" value="Type I PLP-dependent aspartate aminotransferase-like (Major domain)"/>
    <property type="match status" value="1"/>
</dbReference>
<evidence type="ECO:0000256" key="3">
    <source>
        <dbReference type="ARBA" id="ARBA00037999"/>
    </source>
</evidence>
<dbReference type="CDD" id="cd00616">
    <property type="entry name" value="AHBA_syn"/>
    <property type="match status" value="1"/>
</dbReference>
<dbReference type="PIRSF" id="PIRSF000390">
    <property type="entry name" value="PLP_StrS"/>
    <property type="match status" value="1"/>
</dbReference>
<evidence type="ECO:0000256" key="1">
    <source>
        <dbReference type="ARBA" id="ARBA00001933"/>
    </source>
</evidence>
<keyword evidence="2 4" id="KW-0663">Pyridoxal phosphate</keyword>
<dbReference type="InterPro" id="IPR015424">
    <property type="entry name" value="PyrdxlP-dep_Trfase"/>
</dbReference>
<comment type="cofactor">
    <cofactor evidence="1">
        <name>pyridoxal 5'-phosphate</name>
        <dbReference type="ChEBI" id="CHEBI:597326"/>
    </cofactor>
</comment>
<name>A0A410P4D3_VELA1</name>
<dbReference type="Gene3D" id="3.90.1150.10">
    <property type="entry name" value="Aspartate Aminotransferase, domain 1"/>
    <property type="match status" value="1"/>
</dbReference>
<dbReference type="InterPro" id="IPR015422">
    <property type="entry name" value="PyrdxlP-dep_Trfase_small"/>
</dbReference>
<accession>A0A410P4D3</accession>
<organism evidence="5 6">
    <name type="scientific">Velamenicoccus archaeovorus</name>
    <dbReference type="NCBI Taxonomy" id="1930593"/>
    <lineage>
        <taxon>Bacteria</taxon>
        <taxon>Pseudomonadati</taxon>
        <taxon>Candidatus Omnitrophota</taxon>
        <taxon>Candidatus Velamenicoccus</taxon>
    </lineage>
</organism>
<dbReference type="FunFam" id="3.40.640.10:FF:000079">
    <property type="entry name" value="LPS biosynthesis protein"/>
    <property type="match status" value="1"/>
</dbReference>
<dbReference type="NCBIfam" id="NF011936">
    <property type="entry name" value="PRK15407.1"/>
    <property type="match status" value="1"/>
</dbReference>
<dbReference type="EMBL" id="CP019384">
    <property type="protein sequence ID" value="QAT17026.1"/>
    <property type="molecule type" value="Genomic_DNA"/>
</dbReference>
<evidence type="ECO:0000256" key="4">
    <source>
        <dbReference type="RuleBase" id="RU004508"/>
    </source>
</evidence>
<keyword evidence="6" id="KW-1185">Reference proteome</keyword>
<dbReference type="GO" id="GO:0030170">
    <property type="term" value="F:pyridoxal phosphate binding"/>
    <property type="evidence" value="ECO:0007669"/>
    <property type="project" value="TreeGrafter"/>
</dbReference>
<proteinExistence type="inferred from homology"/>
<comment type="similarity">
    <text evidence="3 4">Belongs to the DegT/DnrJ/EryC1 family.</text>
</comment>
<dbReference type="PANTHER" id="PTHR30244">
    <property type="entry name" value="TRANSAMINASE"/>
    <property type="match status" value="1"/>
</dbReference>
<gene>
    <name evidence="5" type="ORF">BU251_04390</name>
</gene>
<evidence type="ECO:0000313" key="5">
    <source>
        <dbReference type="EMBL" id="QAT17026.1"/>
    </source>
</evidence>
<dbReference type="InterPro" id="IPR015421">
    <property type="entry name" value="PyrdxlP-dep_Trfase_major"/>
</dbReference>
<dbReference type="AlphaFoldDB" id="A0A410P4D3"/>
<evidence type="ECO:0000256" key="2">
    <source>
        <dbReference type="ARBA" id="ARBA00022898"/>
    </source>
</evidence>
<dbReference type="KEGG" id="vai:BU251_04390"/>
<reference evidence="5 6" key="1">
    <citation type="submission" date="2017-01" db="EMBL/GenBank/DDBJ databases">
        <title>First insights into the biology of 'candidatus Vampirococcus archaeovorus'.</title>
        <authorList>
            <person name="Kizina J."/>
            <person name="Jordan S."/>
            <person name="Stueber K."/>
            <person name="Reinhardt R."/>
            <person name="Harder J."/>
        </authorList>
    </citation>
    <scope>NUCLEOTIDE SEQUENCE [LARGE SCALE GENOMIC DNA]</scope>
    <source>
        <strain evidence="5 6">LiM</strain>
    </source>
</reference>
<dbReference type="Pfam" id="PF01041">
    <property type="entry name" value="DegT_DnrJ_EryC1"/>
    <property type="match status" value="1"/>
</dbReference>
<dbReference type="GO" id="GO:0000271">
    <property type="term" value="P:polysaccharide biosynthetic process"/>
    <property type="evidence" value="ECO:0007669"/>
    <property type="project" value="TreeGrafter"/>
</dbReference>
<dbReference type="RefSeq" id="WP_128699666.1">
    <property type="nucleotide sequence ID" value="NZ_CP019384.1"/>
</dbReference>
<sequence>MTFQEKKLRAKIFKLVKDIYRLRVRKKHFVPGQTHIPYAGRVYDEKEMIALVDCSLDFWLTLGRYGDRFAKDISAYLKCRYAVLTNSGSSANLLAVSALTSPLLKERRLKPGDEVLTLAASFPTTVAPIIQNRLVPVFVDVALGTYNVDPGLLEKAIGKKTRAIIMAHTLGNPFDLAAVMRIARKHGLFLIEDACDALGATYRDKPVGTFGDMGTLSFYPAHHITTGEGGAVVTNDGLFKRILESLRDWGRDCWCAPGQDNTCGCRFGWKMGSLPKGYDHKYIYSHLGYNLKPVDMAAAVGVAQLKKLPGFVRLRQKNFRLLHEALRQYEEYLILPQVTKGSRPSWFGFLIGVKKTAPFTKDELVAHLEKNRIATRPLFAGNILRHPAFEGVRHRVFRSLKNTDFVMNRVFWIGVYPGLDNKMIRYIKESFSVFMAPFKKG</sequence>
<dbReference type="SUPFAM" id="SSF53383">
    <property type="entry name" value="PLP-dependent transferases"/>
    <property type="match status" value="1"/>
</dbReference>